<dbReference type="InterPro" id="IPR046208">
    <property type="entry name" value="DUF6241"/>
</dbReference>
<protein>
    <submittedName>
        <fullName evidence="2">Uncharacterized protein</fullName>
    </submittedName>
</protein>
<keyword evidence="1" id="KW-1133">Transmembrane helix</keyword>
<dbReference type="RefSeq" id="WP_016205165.1">
    <property type="nucleotide sequence ID" value="NZ_JABBPK010000001.1"/>
</dbReference>
<accession>A0A7Y0PM41</accession>
<organism evidence="2 3">
    <name type="scientific">Niallia alba</name>
    <dbReference type="NCBI Taxonomy" id="2729105"/>
    <lineage>
        <taxon>Bacteria</taxon>
        <taxon>Bacillati</taxon>
        <taxon>Bacillota</taxon>
        <taxon>Bacilli</taxon>
        <taxon>Bacillales</taxon>
        <taxon>Bacillaceae</taxon>
        <taxon>Niallia</taxon>
    </lineage>
</organism>
<reference evidence="2 3" key="1">
    <citation type="submission" date="2020-04" db="EMBL/GenBank/DDBJ databases">
        <title>Bacillus sp. UniB3 isolated from commercial digestive syrup.</title>
        <authorList>
            <person name="Thorat V."/>
            <person name="Kirdat K."/>
            <person name="Tiwarekar B."/>
            <person name="Yadav A."/>
        </authorList>
    </citation>
    <scope>NUCLEOTIDE SEQUENCE [LARGE SCALE GENOMIC DNA]</scope>
    <source>
        <strain evidence="2 3">UniB3</strain>
    </source>
</reference>
<dbReference type="Proteomes" id="UP000588491">
    <property type="component" value="Unassembled WGS sequence"/>
</dbReference>
<keyword evidence="1" id="KW-0472">Membrane</keyword>
<name>A0A7Y0PM41_9BACI</name>
<keyword evidence="1" id="KW-0812">Transmembrane</keyword>
<dbReference type="EMBL" id="JABBPK010000001">
    <property type="protein sequence ID" value="NMO77598.1"/>
    <property type="molecule type" value="Genomic_DNA"/>
</dbReference>
<comment type="caution">
    <text evidence="2">The sequence shown here is derived from an EMBL/GenBank/DDBJ whole genome shotgun (WGS) entry which is preliminary data.</text>
</comment>
<proteinExistence type="predicted"/>
<feature type="transmembrane region" description="Helical" evidence="1">
    <location>
        <begin position="21"/>
        <end position="40"/>
    </location>
</feature>
<dbReference type="AlphaFoldDB" id="A0A7Y0PM41"/>
<sequence length="180" mass="20781">MGEPKNTKKKRSKWMKYSIGLVVLLVVVSGSIGFYMHYMVKGSNDAFVAETKEGEVLDEMVGDSIDYSYWNKDKVITTMHKMTHQKVYATDKWGAVQMTEDRVEKLYEVVKNSSFSNKDILISILDKWKAGDFNSVDEDHNYFWQYQDGTVGKATGIMSEEDEQSFIESTFELYKKDAKE</sequence>
<evidence type="ECO:0000256" key="1">
    <source>
        <dbReference type="SAM" id="Phobius"/>
    </source>
</evidence>
<dbReference type="Pfam" id="PF19754">
    <property type="entry name" value="DUF6241"/>
    <property type="match status" value="1"/>
</dbReference>
<gene>
    <name evidence="2" type="ORF">HHU08_11385</name>
</gene>
<keyword evidence="3" id="KW-1185">Reference proteome</keyword>
<evidence type="ECO:0000313" key="3">
    <source>
        <dbReference type="Proteomes" id="UP000588491"/>
    </source>
</evidence>
<evidence type="ECO:0000313" key="2">
    <source>
        <dbReference type="EMBL" id="NMO77598.1"/>
    </source>
</evidence>